<protein>
    <submittedName>
        <fullName evidence="2">Methyltransferase family protein</fullName>
    </submittedName>
</protein>
<dbReference type="AlphaFoldDB" id="A0A327QPU7"/>
<dbReference type="Proteomes" id="UP000249547">
    <property type="component" value="Unassembled WGS sequence"/>
</dbReference>
<name>A0A327QPU7_9BACT</name>
<comment type="caution">
    <text evidence="2">The sequence shown here is derived from an EMBL/GenBank/DDBJ whole genome shotgun (WGS) entry which is preliminary data.</text>
</comment>
<keyword evidence="2" id="KW-0808">Transferase</keyword>
<dbReference type="EMBL" id="QLLL01000004">
    <property type="protein sequence ID" value="RAJ05373.1"/>
    <property type="molecule type" value="Genomic_DNA"/>
</dbReference>
<dbReference type="GO" id="GO:0008168">
    <property type="term" value="F:methyltransferase activity"/>
    <property type="evidence" value="ECO:0007669"/>
    <property type="project" value="UniProtKB-KW"/>
</dbReference>
<evidence type="ECO:0000259" key="1">
    <source>
        <dbReference type="Pfam" id="PF13847"/>
    </source>
</evidence>
<dbReference type="InterPro" id="IPR025714">
    <property type="entry name" value="Methyltranfer_dom"/>
</dbReference>
<dbReference type="InterPro" id="IPR029063">
    <property type="entry name" value="SAM-dependent_MTases_sf"/>
</dbReference>
<proteinExistence type="predicted"/>
<gene>
    <name evidence="2" type="ORF">LX64_02531</name>
</gene>
<dbReference type="RefSeq" id="WP_111597967.1">
    <property type="nucleotide sequence ID" value="NZ_QLLL01000004.1"/>
</dbReference>
<dbReference type="OrthoDB" id="9789123at2"/>
<evidence type="ECO:0000313" key="2">
    <source>
        <dbReference type="EMBL" id="RAJ05373.1"/>
    </source>
</evidence>
<accession>A0A327QPU7</accession>
<dbReference type="Pfam" id="PF13847">
    <property type="entry name" value="Methyltransf_31"/>
    <property type="match status" value="1"/>
</dbReference>
<dbReference type="PANTHER" id="PTHR43861:SF6">
    <property type="entry name" value="METHYLTRANSFERASE TYPE 11"/>
    <property type="match status" value="1"/>
</dbReference>
<reference evidence="2 3" key="1">
    <citation type="submission" date="2018-06" db="EMBL/GenBank/DDBJ databases">
        <title>Genomic Encyclopedia of Archaeal and Bacterial Type Strains, Phase II (KMG-II): from individual species to whole genera.</title>
        <authorList>
            <person name="Goeker M."/>
        </authorList>
    </citation>
    <scope>NUCLEOTIDE SEQUENCE [LARGE SCALE GENOMIC DNA]</scope>
    <source>
        <strain evidence="2 3">DSM 23857</strain>
    </source>
</reference>
<feature type="domain" description="Methyltransferase" evidence="1">
    <location>
        <begin position="36"/>
        <end position="145"/>
    </location>
</feature>
<sequence length="266" mass="29810">MATNAYQRAAMPRGTNAVLDVRTVDNANANLLLVLKPGMRVLDVGCGSGTITKGIADIVGPNGYVCGIDRSKELIDIAQRNFKDYANLEFVSDDVMAFKPTLPFDVITTSRTLQWIETPQEVMKKMISILVPGGMICVLDYNHTKIEWQPAPPASMQYFYNQFLKWRADVGMNNAIGDALPQLVTGLHMQLQLHAAFPESTKREDPDFQTHISIWTKVAETRGQQLVADGYISEQERLQAIKDYNEYCINEAQTMRMYLMATHASV</sequence>
<keyword evidence="2" id="KW-0489">Methyltransferase</keyword>
<keyword evidence="3" id="KW-1185">Reference proteome</keyword>
<evidence type="ECO:0000313" key="3">
    <source>
        <dbReference type="Proteomes" id="UP000249547"/>
    </source>
</evidence>
<dbReference type="CDD" id="cd02440">
    <property type="entry name" value="AdoMet_MTases"/>
    <property type="match status" value="1"/>
</dbReference>
<organism evidence="2 3">
    <name type="scientific">Chitinophaga skermanii</name>
    <dbReference type="NCBI Taxonomy" id="331697"/>
    <lineage>
        <taxon>Bacteria</taxon>
        <taxon>Pseudomonadati</taxon>
        <taxon>Bacteroidota</taxon>
        <taxon>Chitinophagia</taxon>
        <taxon>Chitinophagales</taxon>
        <taxon>Chitinophagaceae</taxon>
        <taxon>Chitinophaga</taxon>
    </lineage>
</organism>
<dbReference type="SUPFAM" id="SSF53335">
    <property type="entry name" value="S-adenosyl-L-methionine-dependent methyltransferases"/>
    <property type="match status" value="1"/>
</dbReference>
<dbReference type="GO" id="GO:0032259">
    <property type="term" value="P:methylation"/>
    <property type="evidence" value="ECO:0007669"/>
    <property type="project" value="UniProtKB-KW"/>
</dbReference>
<dbReference type="Gene3D" id="3.40.50.150">
    <property type="entry name" value="Vaccinia Virus protein VP39"/>
    <property type="match status" value="1"/>
</dbReference>
<dbReference type="PANTHER" id="PTHR43861">
    <property type="entry name" value="TRANS-ACONITATE 2-METHYLTRANSFERASE-RELATED"/>
    <property type="match status" value="1"/>
</dbReference>